<proteinExistence type="predicted"/>
<dbReference type="CDD" id="cd14014">
    <property type="entry name" value="STKc_PknB_like"/>
    <property type="match status" value="1"/>
</dbReference>
<dbReference type="SUPFAM" id="SSF82171">
    <property type="entry name" value="DPP6 N-terminal domain-like"/>
    <property type="match status" value="1"/>
</dbReference>
<evidence type="ECO:0000313" key="7">
    <source>
        <dbReference type="EMBL" id="QDU94054.1"/>
    </source>
</evidence>
<dbReference type="GO" id="GO:0004674">
    <property type="term" value="F:protein serine/threonine kinase activity"/>
    <property type="evidence" value="ECO:0007669"/>
    <property type="project" value="UniProtKB-EC"/>
</dbReference>
<keyword evidence="1 7" id="KW-0808">Transferase</keyword>
<dbReference type="AlphaFoldDB" id="A0A518DQF9"/>
<keyword evidence="2" id="KW-0547">Nucleotide-binding</keyword>
<dbReference type="EMBL" id="CP036433">
    <property type="protein sequence ID" value="QDU94054.1"/>
    <property type="molecule type" value="Genomic_DNA"/>
</dbReference>
<dbReference type="OrthoDB" id="291302at2"/>
<dbReference type="EC" id="2.7.11.1" evidence="7"/>
<dbReference type="Pfam" id="PF00069">
    <property type="entry name" value="Pkinase"/>
    <property type="match status" value="1"/>
</dbReference>
<evidence type="ECO:0000256" key="2">
    <source>
        <dbReference type="ARBA" id="ARBA00022741"/>
    </source>
</evidence>
<evidence type="ECO:0000313" key="8">
    <source>
        <dbReference type="Proteomes" id="UP000317648"/>
    </source>
</evidence>
<keyword evidence="8" id="KW-1185">Reference proteome</keyword>
<dbReference type="PANTHER" id="PTHR43289">
    <property type="entry name" value="MITOGEN-ACTIVATED PROTEIN KINASE KINASE KINASE 20-RELATED"/>
    <property type="match status" value="1"/>
</dbReference>
<dbReference type="InterPro" id="IPR011009">
    <property type="entry name" value="Kinase-like_dom_sf"/>
</dbReference>
<dbReference type="PANTHER" id="PTHR43289:SF6">
    <property type="entry name" value="SERINE_THREONINE-PROTEIN KINASE NEKL-3"/>
    <property type="match status" value="1"/>
</dbReference>
<feature type="compositionally biased region" description="Basic and acidic residues" evidence="5">
    <location>
        <begin position="1"/>
        <end position="13"/>
    </location>
</feature>
<evidence type="ECO:0000256" key="1">
    <source>
        <dbReference type="ARBA" id="ARBA00022679"/>
    </source>
</evidence>
<dbReference type="RefSeq" id="WP_145051800.1">
    <property type="nucleotide sequence ID" value="NZ_CP036433.1"/>
</dbReference>
<keyword evidence="3 7" id="KW-0418">Kinase</keyword>
<name>A0A518DQF9_9BACT</name>
<accession>A0A518DQF9</accession>
<evidence type="ECO:0000259" key="6">
    <source>
        <dbReference type="PROSITE" id="PS50011"/>
    </source>
</evidence>
<evidence type="ECO:0000256" key="3">
    <source>
        <dbReference type="ARBA" id="ARBA00022777"/>
    </source>
</evidence>
<dbReference type="GO" id="GO:0005524">
    <property type="term" value="F:ATP binding"/>
    <property type="evidence" value="ECO:0007669"/>
    <property type="project" value="UniProtKB-KW"/>
</dbReference>
<dbReference type="Gene3D" id="1.10.510.10">
    <property type="entry name" value="Transferase(Phosphotransferase) domain 1"/>
    <property type="match status" value="1"/>
</dbReference>
<protein>
    <submittedName>
        <fullName evidence="7">Serine/threonine-protein kinase PknH</fullName>
        <ecNumber evidence="7">2.7.11.1</ecNumber>
    </submittedName>
</protein>
<gene>
    <name evidence="7" type="primary">pknH_3</name>
    <name evidence="7" type="ORF">Pla8534_18400</name>
</gene>
<dbReference type="KEGG" id="lcre:Pla8534_18400"/>
<dbReference type="SMART" id="SM00220">
    <property type="entry name" value="S_TKc"/>
    <property type="match status" value="1"/>
</dbReference>
<evidence type="ECO:0000256" key="5">
    <source>
        <dbReference type="SAM" id="MobiDB-lite"/>
    </source>
</evidence>
<keyword evidence="4" id="KW-0067">ATP-binding</keyword>
<dbReference type="InterPro" id="IPR000719">
    <property type="entry name" value="Prot_kinase_dom"/>
</dbReference>
<reference evidence="7 8" key="1">
    <citation type="submission" date="2019-02" db="EMBL/GenBank/DDBJ databases">
        <title>Deep-cultivation of Planctomycetes and their phenomic and genomic characterization uncovers novel biology.</title>
        <authorList>
            <person name="Wiegand S."/>
            <person name="Jogler M."/>
            <person name="Boedeker C."/>
            <person name="Pinto D."/>
            <person name="Vollmers J."/>
            <person name="Rivas-Marin E."/>
            <person name="Kohn T."/>
            <person name="Peeters S.H."/>
            <person name="Heuer A."/>
            <person name="Rast P."/>
            <person name="Oberbeckmann S."/>
            <person name="Bunk B."/>
            <person name="Jeske O."/>
            <person name="Meyerdierks A."/>
            <person name="Storesund J.E."/>
            <person name="Kallscheuer N."/>
            <person name="Luecker S."/>
            <person name="Lage O.M."/>
            <person name="Pohl T."/>
            <person name="Merkel B.J."/>
            <person name="Hornburger P."/>
            <person name="Mueller R.-W."/>
            <person name="Bruemmer F."/>
            <person name="Labrenz M."/>
            <person name="Spormann A.M."/>
            <person name="Op den Camp H."/>
            <person name="Overmann J."/>
            <person name="Amann R."/>
            <person name="Jetten M.S.M."/>
            <person name="Mascher T."/>
            <person name="Medema M.H."/>
            <person name="Devos D.P."/>
            <person name="Kaster A.-K."/>
            <person name="Ovreas L."/>
            <person name="Rohde M."/>
            <person name="Galperin M.Y."/>
            <person name="Jogler C."/>
        </authorList>
    </citation>
    <scope>NUCLEOTIDE SEQUENCE [LARGE SCALE GENOMIC DNA]</scope>
    <source>
        <strain evidence="7 8">Pla85_3_4</strain>
    </source>
</reference>
<dbReference type="Proteomes" id="UP000317648">
    <property type="component" value="Chromosome"/>
</dbReference>
<organism evidence="7 8">
    <name type="scientific">Lignipirellula cremea</name>
    <dbReference type="NCBI Taxonomy" id="2528010"/>
    <lineage>
        <taxon>Bacteria</taxon>
        <taxon>Pseudomonadati</taxon>
        <taxon>Planctomycetota</taxon>
        <taxon>Planctomycetia</taxon>
        <taxon>Pirellulales</taxon>
        <taxon>Pirellulaceae</taxon>
        <taxon>Lignipirellula</taxon>
    </lineage>
</organism>
<feature type="region of interest" description="Disordered" evidence="5">
    <location>
        <begin position="1"/>
        <end position="20"/>
    </location>
</feature>
<evidence type="ECO:0000256" key="4">
    <source>
        <dbReference type="ARBA" id="ARBA00022840"/>
    </source>
</evidence>
<feature type="domain" description="Protein kinase" evidence="6">
    <location>
        <begin position="1"/>
        <end position="275"/>
    </location>
</feature>
<dbReference type="PROSITE" id="PS50011">
    <property type="entry name" value="PROTEIN_KINASE_DOM"/>
    <property type="match status" value="1"/>
</dbReference>
<dbReference type="SUPFAM" id="SSF56112">
    <property type="entry name" value="Protein kinase-like (PK-like)"/>
    <property type="match status" value="1"/>
</dbReference>
<sequence length="888" mass="101046">MGNESERQERSEQTRTNGFSEESTIGGRFRVIRCVSPSLYHAHDEKRGRPVWLRMCHGSRLITEFKGENWQRLKQARALVSGVSSVLKVGRVDSDCFVASELTDGQFLNEALNRRLFSTDETVAVVRSVLQILQRGHKQGLVHRGINPESIILTDQNRFHLLEYGIDSRWKIDFNNENAHAYQAPEQVDEDESAISLSTDVYSVGVLLYELVTGTVPFKSQDAEVLDELILFQQPTPVRHLVPECPRRLEAIIERCLSKEPRQRFPSATELHEELAKSTLQEDAQQLPIEADRKLPVEIVEQPKRFPFRTAISLVLLLVLLPITFLVVSKRVEEYRSSQQAGDELEEHDSVVSGVNKQQGMNGQKFYGYDDITEMTGLSVEEIIDWLKDESIPAPSKRHFDQGRPLWEAQIIEPWLAAFPNNSKDDLTRFVRKSRSHASASPTVEMRDGGTDLLSQIELPRHVLSPRWRRDGTKLICESSDDRNAILRIPCDAPAEYTIEFKVRSLDPKYDGALLLGLANNQVGFGAHLKGGAEQSWLFDYGGKPASPENGMHTRRMPARFFHSDQPVIISCTIDSDSVRIAENGQLKLEWKGDFDTLSRQRCWATDRLPNQRTMFICSWGDFEFSEIRLHPKLAETRSLSELNTPGDERGPWLSSDGLRIYWWVRSALETTQSEICTAERPDANSPFTNNKRLAIGESFALAGDELEMILLPGRDRDLRLHVAKRERVCHPFGPPELIKEFEEYEFENPWISEDGLTLVVESRSEYGKPVITKRADRNSKWSRPQEIEVPTWQGDAFRWRSPHLSSDGTTLWGTINEDRINGEGAMLIRATRSNPSSAFTSIEQVKLPEAGTDLAYLRLCTATGELFFVRFPKPGDLWVTSIHPQQQ</sequence>